<keyword evidence="9" id="KW-1185">Reference proteome</keyword>
<accession>A0A139A669</accession>
<gene>
    <name evidence="8" type="ORF">M427DRAFT_125966</name>
</gene>
<reference evidence="8 9" key="1">
    <citation type="journal article" date="2015" name="Genome Biol. Evol.">
        <title>Phylogenomic analyses indicate that early fungi evolved digesting cell walls of algal ancestors of land plants.</title>
        <authorList>
            <person name="Chang Y."/>
            <person name="Wang S."/>
            <person name="Sekimoto S."/>
            <person name="Aerts A.L."/>
            <person name="Choi C."/>
            <person name="Clum A."/>
            <person name="LaButti K.M."/>
            <person name="Lindquist E.A."/>
            <person name="Yee Ngan C."/>
            <person name="Ohm R.A."/>
            <person name="Salamov A.A."/>
            <person name="Grigoriev I.V."/>
            <person name="Spatafora J.W."/>
            <person name="Berbee M.L."/>
        </authorList>
    </citation>
    <scope>NUCLEOTIDE SEQUENCE [LARGE SCALE GENOMIC DNA]</scope>
    <source>
        <strain evidence="8 9">JEL478</strain>
    </source>
</reference>
<evidence type="ECO:0000256" key="4">
    <source>
        <dbReference type="ARBA" id="ARBA00023136"/>
    </source>
</evidence>
<feature type="transmembrane region" description="Helical" evidence="6">
    <location>
        <begin position="12"/>
        <end position="33"/>
    </location>
</feature>
<keyword evidence="2 6" id="KW-0812">Transmembrane</keyword>
<dbReference type="InterPro" id="IPR000620">
    <property type="entry name" value="EamA_dom"/>
</dbReference>
<dbReference type="Proteomes" id="UP000070544">
    <property type="component" value="Unassembled WGS sequence"/>
</dbReference>
<feature type="transmembrane region" description="Helical" evidence="6">
    <location>
        <begin position="439"/>
        <end position="458"/>
    </location>
</feature>
<feature type="transmembrane region" description="Helical" evidence="6">
    <location>
        <begin position="384"/>
        <end position="406"/>
    </location>
</feature>
<dbReference type="PANTHER" id="PTHR23051:SF0">
    <property type="entry name" value="SOLUTE CARRIER FAMILY 35 MEMBER F5"/>
    <property type="match status" value="1"/>
</dbReference>
<keyword evidence="3 6" id="KW-1133">Transmembrane helix</keyword>
<dbReference type="OMA" id="MYGVYTI"/>
<evidence type="ECO:0000259" key="7">
    <source>
        <dbReference type="Pfam" id="PF00892"/>
    </source>
</evidence>
<comment type="subcellular location">
    <subcellularLocation>
        <location evidence="1">Membrane</location>
        <topology evidence="1">Multi-pass membrane protein</topology>
    </subcellularLocation>
</comment>
<dbReference type="Pfam" id="PF00892">
    <property type="entry name" value="EamA"/>
    <property type="match status" value="1"/>
</dbReference>
<dbReference type="AlphaFoldDB" id="A0A139A669"/>
<feature type="transmembrane region" description="Helical" evidence="6">
    <location>
        <begin position="269"/>
        <end position="286"/>
    </location>
</feature>
<evidence type="ECO:0000313" key="8">
    <source>
        <dbReference type="EMBL" id="KXS12224.1"/>
    </source>
</evidence>
<name>A0A139A669_GONPJ</name>
<sequence length="551" mass="60252">MPGSGLPTNRRRALGTILILLIVFIWVASSFLSQSLQEDQNFARPYFITYFNTSSFTMYLIPVLWRKLRKRARENRSDSAVDGAVNGFRGGARADGSRHGSPRWVYSDFNSNQSEYGQQAWSQAARGNAEGFMATPVESNAGKHVSPTRSENGGGFRQAQVLHESQRTAHDDAEIDGTLEVTMDYPEYNPESRLNAGIVADETIMVEPLPLQKVAQLALFFCLFWFSANYFQNVSLGLTSVSSSTILSSVSGLFTLIIGTFVRVETFTPLKFLSVVIAFVGVVLISRDDNAQSPMPGDSTGQYPSVRVTLLGDFLALLGAFFYGVYSVMLKVFIPNEEAVSPTTFLGFVGLWNIVLLWPGFFILNALGIENLEFPKDEQSLKTLIISLVLNALIGTFLSDYIWLIAVLLTSPLIVTVGLSLTIPLAMVGEWFLDGIAVKLLHVLGGALVVAGFLGVTVPEDATTTPQREDDEQPLTLMKWIKQPMFTGTTRPGGWRQLSTEEIPTGDEEPPVSNPVTNSYALPSGDPSSGVDGLPGQRLRAESGVSLHTIR</sequence>
<dbReference type="STRING" id="1344416.A0A139A669"/>
<organism evidence="8 9">
    <name type="scientific">Gonapodya prolifera (strain JEL478)</name>
    <name type="common">Monoblepharis prolifera</name>
    <dbReference type="NCBI Taxonomy" id="1344416"/>
    <lineage>
        <taxon>Eukaryota</taxon>
        <taxon>Fungi</taxon>
        <taxon>Fungi incertae sedis</taxon>
        <taxon>Chytridiomycota</taxon>
        <taxon>Chytridiomycota incertae sedis</taxon>
        <taxon>Monoblepharidomycetes</taxon>
        <taxon>Monoblepharidales</taxon>
        <taxon>Gonapodyaceae</taxon>
        <taxon>Gonapodya</taxon>
    </lineage>
</organism>
<evidence type="ECO:0000256" key="2">
    <source>
        <dbReference type="ARBA" id="ARBA00022692"/>
    </source>
</evidence>
<evidence type="ECO:0000313" key="9">
    <source>
        <dbReference type="Proteomes" id="UP000070544"/>
    </source>
</evidence>
<protein>
    <recommendedName>
        <fullName evidence="7">EamA domain-containing protein</fullName>
    </recommendedName>
</protein>
<feature type="transmembrane region" description="Helical" evidence="6">
    <location>
        <begin position="243"/>
        <end position="262"/>
    </location>
</feature>
<feature type="transmembrane region" description="Helical" evidence="6">
    <location>
        <begin position="314"/>
        <end position="333"/>
    </location>
</feature>
<feature type="region of interest" description="Disordered" evidence="5">
    <location>
        <begin position="486"/>
        <end position="551"/>
    </location>
</feature>
<dbReference type="InterPro" id="IPR037185">
    <property type="entry name" value="EmrE-like"/>
</dbReference>
<dbReference type="GO" id="GO:0000329">
    <property type="term" value="C:fungal-type vacuole membrane"/>
    <property type="evidence" value="ECO:0007669"/>
    <property type="project" value="TreeGrafter"/>
</dbReference>
<evidence type="ECO:0000256" key="1">
    <source>
        <dbReference type="ARBA" id="ARBA00004141"/>
    </source>
</evidence>
<feature type="domain" description="EamA" evidence="7">
    <location>
        <begin position="216"/>
        <end position="286"/>
    </location>
</feature>
<dbReference type="EMBL" id="KQ965790">
    <property type="protein sequence ID" value="KXS12224.1"/>
    <property type="molecule type" value="Genomic_DNA"/>
</dbReference>
<feature type="transmembrane region" description="Helical" evidence="6">
    <location>
        <begin position="45"/>
        <end position="65"/>
    </location>
</feature>
<keyword evidence="4 6" id="KW-0472">Membrane</keyword>
<evidence type="ECO:0000256" key="3">
    <source>
        <dbReference type="ARBA" id="ARBA00022989"/>
    </source>
</evidence>
<dbReference type="OrthoDB" id="1436450at2759"/>
<evidence type="ECO:0000256" key="6">
    <source>
        <dbReference type="SAM" id="Phobius"/>
    </source>
</evidence>
<dbReference type="SUPFAM" id="SSF103481">
    <property type="entry name" value="Multidrug resistance efflux transporter EmrE"/>
    <property type="match status" value="1"/>
</dbReference>
<feature type="transmembrane region" description="Helical" evidence="6">
    <location>
        <begin position="345"/>
        <end position="364"/>
    </location>
</feature>
<proteinExistence type="predicted"/>
<dbReference type="PANTHER" id="PTHR23051">
    <property type="entry name" value="SOLUTE CARRIER FAMILY 35, MEMBER F5"/>
    <property type="match status" value="1"/>
</dbReference>
<evidence type="ECO:0000256" key="5">
    <source>
        <dbReference type="SAM" id="MobiDB-lite"/>
    </source>
</evidence>